<reference evidence="5 6" key="1">
    <citation type="submission" date="2017-10" db="EMBL/GenBank/DDBJ databases">
        <title>Draft genome of Longimonas halophila.</title>
        <authorList>
            <person name="Goh K.M."/>
            <person name="Shamsir M.S."/>
            <person name="Lim S.W."/>
        </authorList>
    </citation>
    <scope>NUCLEOTIDE SEQUENCE [LARGE SCALE GENOMIC DNA]</scope>
    <source>
        <strain evidence="5 6">KCTC 42399</strain>
    </source>
</reference>
<protein>
    <submittedName>
        <fullName evidence="5">Paraslipin</fullName>
    </submittedName>
</protein>
<dbReference type="InterPro" id="IPR032435">
    <property type="entry name" value="STML2-like_C"/>
</dbReference>
<feature type="domain" description="Band 7" evidence="4">
    <location>
        <begin position="20"/>
        <end position="178"/>
    </location>
</feature>
<dbReference type="CDD" id="cd08829">
    <property type="entry name" value="SPFH_paraslipin"/>
    <property type="match status" value="1"/>
</dbReference>
<comment type="similarity">
    <text evidence="2">Belongs to the band 7/mec-2 family.</text>
</comment>
<dbReference type="GO" id="GO:0098552">
    <property type="term" value="C:side of membrane"/>
    <property type="evidence" value="ECO:0007669"/>
    <property type="project" value="UniProtKB-ARBA"/>
</dbReference>
<name>A0A2H3NRW9_9BACT</name>
<dbReference type="GO" id="GO:0005886">
    <property type="term" value="C:plasma membrane"/>
    <property type="evidence" value="ECO:0007669"/>
    <property type="project" value="UniProtKB-ARBA"/>
</dbReference>
<dbReference type="PANTHER" id="PTHR43327">
    <property type="entry name" value="STOMATIN-LIKE PROTEIN 2, MITOCHONDRIAL"/>
    <property type="match status" value="1"/>
</dbReference>
<dbReference type="EMBL" id="PDEP01000009">
    <property type="protein sequence ID" value="PEN06298.1"/>
    <property type="molecule type" value="Genomic_DNA"/>
</dbReference>
<dbReference type="Proteomes" id="UP000221024">
    <property type="component" value="Unassembled WGS sequence"/>
</dbReference>
<evidence type="ECO:0000313" key="5">
    <source>
        <dbReference type="EMBL" id="PEN06298.1"/>
    </source>
</evidence>
<comment type="subcellular location">
    <subcellularLocation>
        <location evidence="1">Membrane</location>
        <topology evidence="1">Single-pass membrane protein</topology>
    </subcellularLocation>
</comment>
<dbReference type="AlphaFoldDB" id="A0A2H3NRW9"/>
<accession>A0A2H3NRW9</accession>
<evidence type="ECO:0000256" key="2">
    <source>
        <dbReference type="ARBA" id="ARBA00008164"/>
    </source>
</evidence>
<dbReference type="InterPro" id="IPR001107">
    <property type="entry name" value="Band_7"/>
</dbReference>
<keyword evidence="6" id="KW-1185">Reference proteome</keyword>
<evidence type="ECO:0000256" key="1">
    <source>
        <dbReference type="ARBA" id="ARBA00004167"/>
    </source>
</evidence>
<dbReference type="Pfam" id="PF16200">
    <property type="entry name" value="Band_7_C"/>
    <property type="match status" value="1"/>
</dbReference>
<feature type="region of interest" description="Disordered" evidence="3">
    <location>
        <begin position="179"/>
        <end position="224"/>
    </location>
</feature>
<dbReference type="Gene3D" id="3.30.479.30">
    <property type="entry name" value="Band 7 domain"/>
    <property type="match status" value="1"/>
</dbReference>
<dbReference type="FunFam" id="3.30.479.30:FF:000004">
    <property type="entry name" value="Putative membrane protease family, stomatin"/>
    <property type="match status" value="1"/>
</dbReference>
<gene>
    <name evidence="5" type="ORF">CRI93_10145</name>
</gene>
<dbReference type="OrthoDB" id="9809197at2"/>
<dbReference type="PRINTS" id="PR00721">
    <property type="entry name" value="STOMATIN"/>
</dbReference>
<dbReference type="PANTHER" id="PTHR43327:SF10">
    <property type="entry name" value="STOMATIN-LIKE PROTEIN 2, MITOCHONDRIAL"/>
    <property type="match status" value="1"/>
</dbReference>
<dbReference type="InterPro" id="IPR036013">
    <property type="entry name" value="Band_7/SPFH_dom_sf"/>
</dbReference>
<evidence type="ECO:0000256" key="3">
    <source>
        <dbReference type="SAM" id="MobiDB-lite"/>
    </source>
</evidence>
<proteinExistence type="inferred from homology"/>
<comment type="caution">
    <text evidence="5">The sequence shown here is derived from an EMBL/GenBank/DDBJ whole genome shotgun (WGS) entry which is preliminary data.</text>
</comment>
<evidence type="ECO:0000313" key="6">
    <source>
        <dbReference type="Proteomes" id="UP000221024"/>
    </source>
</evidence>
<organism evidence="5 6">
    <name type="scientific">Longimonas halophila</name>
    <dbReference type="NCBI Taxonomy" id="1469170"/>
    <lineage>
        <taxon>Bacteria</taxon>
        <taxon>Pseudomonadati</taxon>
        <taxon>Rhodothermota</taxon>
        <taxon>Rhodothermia</taxon>
        <taxon>Rhodothermales</taxon>
        <taxon>Salisaetaceae</taxon>
        <taxon>Longimonas</taxon>
    </lineage>
</organism>
<feature type="region of interest" description="Disordered" evidence="3">
    <location>
        <begin position="309"/>
        <end position="338"/>
    </location>
</feature>
<dbReference type="InterPro" id="IPR001972">
    <property type="entry name" value="Stomatin_HflK_fam"/>
</dbReference>
<sequence length="338" mass="37748">MISGTILALLAVYVLFQFLKAIRLVPQQEAYIVERLGNYHKTLEAGFHALVPFIDRVRYKQDLREQAIPVEPQDCFTKDNVRVRVDGVIYLSVTDPVNASYGVTDYRQAAIQLAQTTTRSVIGRMELDTTFQERALISSKVVDVLSEVEQTWGMKVHRYEIKNIDTPRTVQKAMERQMTAERERRATVARSEGREESSINDAEGEKQELINESEGEREKRINEAEGRAEEIKAIADATAEAIEQVARAVNTPGGEEAVKLQLAEQYLHALARLGRKENQILLPTDLTRYDRIIDGLALDDFKVEAITEAQGDGAPGALSGDDEAADSESANPDRESEG</sequence>
<dbReference type="SUPFAM" id="SSF117892">
    <property type="entry name" value="Band 7/SPFH domain"/>
    <property type="match status" value="1"/>
</dbReference>
<evidence type="ECO:0000259" key="4">
    <source>
        <dbReference type="SMART" id="SM00244"/>
    </source>
</evidence>
<dbReference type="Pfam" id="PF01145">
    <property type="entry name" value="Band_7"/>
    <property type="match status" value="1"/>
</dbReference>
<dbReference type="InterPro" id="IPR050710">
    <property type="entry name" value="Band7/mec-2_domain"/>
</dbReference>
<dbReference type="SMART" id="SM00244">
    <property type="entry name" value="PHB"/>
    <property type="match status" value="1"/>
</dbReference>